<evidence type="ECO:0000313" key="2">
    <source>
        <dbReference type="Proteomes" id="UP000315842"/>
    </source>
</evidence>
<proteinExistence type="predicted"/>
<reference evidence="1 2" key="1">
    <citation type="submission" date="2019-06" db="EMBL/GenBank/DDBJ databases">
        <title>Whole genome shotgun sequence of Cellulomonas uda NBRC 3747.</title>
        <authorList>
            <person name="Hosoyama A."/>
            <person name="Uohara A."/>
            <person name="Ohji S."/>
            <person name="Ichikawa N."/>
        </authorList>
    </citation>
    <scope>NUCLEOTIDE SEQUENCE [LARGE SCALE GENOMIC DNA]</scope>
    <source>
        <strain evidence="1 2">NBRC 3747</strain>
    </source>
</reference>
<dbReference type="EMBL" id="BJLP01000037">
    <property type="protein sequence ID" value="GEA81775.1"/>
    <property type="molecule type" value="Genomic_DNA"/>
</dbReference>
<accession>A0A4Y3KFE9</accession>
<protein>
    <submittedName>
        <fullName evidence="1">Uncharacterized protein</fullName>
    </submittedName>
</protein>
<evidence type="ECO:0000313" key="1">
    <source>
        <dbReference type="EMBL" id="GEA81775.1"/>
    </source>
</evidence>
<organism evidence="1 2">
    <name type="scientific">Cellulomonas uda</name>
    <dbReference type="NCBI Taxonomy" id="1714"/>
    <lineage>
        <taxon>Bacteria</taxon>
        <taxon>Bacillati</taxon>
        <taxon>Actinomycetota</taxon>
        <taxon>Actinomycetes</taxon>
        <taxon>Micrococcales</taxon>
        <taxon>Cellulomonadaceae</taxon>
        <taxon>Cellulomonas</taxon>
    </lineage>
</organism>
<name>A0A4Y3KFE9_CELUD</name>
<keyword evidence="2" id="KW-1185">Reference proteome</keyword>
<gene>
    <name evidence="1" type="ORF">CUD01_22190</name>
</gene>
<dbReference type="Proteomes" id="UP000315842">
    <property type="component" value="Unassembled WGS sequence"/>
</dbReference>
<comment type="caution">
    <text evidence="1">The sequence shown here is derived from an EMBL/GenBank/DDBJ whole genome shotgun (WGS) entry which is preliminary data.</text>
</comment>
<dbReference type="AlphaFoldDB" id="A0A4Y3KFE9"/>
<sequence length="67" mass="7113">MPPAQDPRPHLVCHAQRIGAFVPVDAGCGAMREHGTGAPGLHVRDGEVARVDARGDGPVGRQLYLYI</sequence>